<proteinExistence type="predicted"/>
<dbReference type="AlphaFoldDB" id="A0A0M7A206"/>
<organism evidence="1 2">
    <name type="scientific">Roseibium album</name>
    <dbReference type="NCBI Taxonomy" id="311410"/>
    <lineage>
        <taxon>Bacteria</taxon>
        <taxon>Pseudomonadati</taxon>
        <taxon>Pseudomonadota</taxon>
        <taxon>Alphaproteobacteria</taxon>
        <taxon>Hyphomicrobiales</taxon>
        <taxon>Stappiaceae</taxon>
        <taxon>Roseibium</taxon>
    </lineage>
</organism>
<dbReference type="Proteomes" id="UP000049983">
    <property type="component" value="Unassembled WGS sequence"/>
</dbReference>
<reference evidence="2" key="1">
    <citation type="submission" date="2015-07" db="EMBL/GenBank/DDBJ databases">
        <authorList>
            <person name="Rodrigo-Torres Lidia"/>
            <person name="Arahal R.David."/>
        </authorList>
    </citation>
    <scope>NUCLEOTIDE SEQUENCE [LARGE SCALE GENOMIC DNA]</scope>
    <source>
        <strain evidence="2">CECT 5096</strain>
    </source>
</reference>
<dbReference type="GeneID" id="97670031"/>
<evidence type="ECO:0000313" key="2">
    <source>
        <dbReference type="Proteomes" id="UP000049983"/>
    </source>
</evidence>
<dbReference type="EMBL" id="CXWC01000010">
    <property type="protein sequence ID" value="CTQ70770.1"/>
    <property type="molecule type" value="Genomic_DNA"/>
</dbReference>
<gene>
    <name evidence="1" type="ORF">LA5096_02657</name>
</gene>
<accession>A0A0M7A206</accession>
<sequence length="137" mass="15000">MAKAKTFNIEDYEPYEPGEFIIEDMAANETGAPALVPGIMHVVAIGFVYIPGHNVAGSKRVTVKTFALEDNLAGNVSPVTDLKLAFDGGNYTGQMPIQNPFRVEQEFLMKVKLEADKKGVDGGFLRVIFYYDHEAAA</sequence>
<name>A0A0M7A206_9HYPH</name>
<evidence type="ECO:0000313" key="1">
    <source>
        <dbReference type="EMBL" id="CTQ70770.1"/>
    </source>
</evidence>
<protein>
    <submittedName>
        <fullName evidence="1">Uncharacterized protein</fullName>
    </submittedName>
</protein>
<keyword evidence="2" id="KW-1185">Reference proteome</keyword>
<dbReference type="RefSeq" id="WP_055113388.1">
    <property type="nucleotide sequence ID" value="NZ_CXWC01000010.1"/>
</dbReference>